<proteinExistence type="inferred from homology"/>
<dbReference type="InterPro" id="IPR013549">
    <property type="entry name" value="DUF1731"/>
</dbReference>
<gene>
    <name evidence="4" type="ORF">QQ91_0014350</name>
</gene>
<dbReference type="PANTHER" id="PTHR11092:SF0">
    <property type="entry name" value="EPIMERASE FAMILY PROTEIN SDR39U1"/>
    <property type="match status" value="1"/>
</dbReference>
<dbReference type="NCBIfam" id="TIGR01777">
    <property type="entry name" value="yfcH"/>
    <property type="match status" value="1"/>
</dbReference>
<dbReference type="Pfam" id="PF08338">
    <property type="entry name" value="DUF1731"/>
    <property type="match status" value="1"/>
</dbReference>
<dbReference type="RefSeq" id="WP_166282865.1">
    <property type="nucleotide sequence ID" value="NZ_JTHE03000083.1"/>
</dbReference>
<dbReference type="Proteomes" id="UP000031561">
    <property type="component" value="Unassembled WGS sequence"/>
</dbReference>
<dbReference type="AlphaFoldDB" id="A0ABD4T5T1"/>
<accession>A0ABD4T5T1</accession>
<keyword evidence="5" id="KW-1185">Reference proteome</keyword>
<dbReference type="EMBL" id="JTHE03000083">
    <property type="protein sequence ID" value="MCM1984001.1"/>
    <property type="molecule type" value="Genomic_DNA"/>
</dbReference>
<evidence type="ECO:0000256" key="1">
    <source>
        <dbReference type="ARBA" id="ARBA00009353"/>
    </source>
</evidence>
<comment type="similarity">
    <text evidence="1">Belongs to the NAD(P)-dependent epimerase/dehydratase family. SDR39U1 subfamily.</text>
</comment>
<name>A0ABD4T5T1_9CYAN</name>
<dbReference type="InterPro" id="IPR001509">
    <property type="entry name" value="Epimerase_deHydtase"/>
</dbReference>
<dbReference type="SUPFAM" id="SSF51735">
    <property type="entry name" value="NAD(P)-binding Rossmann-fold domains"/>
    <property type="match status" value="1"/>
</dbReference>
<dbReference type="CDD" id="cd05242">
    <property type="entry name" value="SDR_a8"/>
    <property type="match status" value="1"/>
</dbReference>
<feature type="domain" description="NAD-dependent epimerase/dehydratase" evidence="2">
    <location>
        <begin position="3"/>
        <end position="226"/>
    </location>
</feature>
<feature type="domain" description="DUF1731" evidence="3">
    <location>
        <begin position="259"/>
        <end position="305"/>
    </location>
</feature>
<evidence type="ECO:0000313" key="5">
    <source>
        <dbReference type="Proteomes" id="UP000031561"/>
    </source>
</evidence>
<dbReference type="PANTHER" id="PTHR11092">
    <property type="entry name" value="SUGAR NUCLEOTIDE EPIMERASE RELATED"/>
    <property type="match status" value="1"/>
</dbReference>
<organism evidence="4 5">
    <name type="scientific">Lyngbya confervoides BDU141951</name>
    <dbReference type="NCBI Taxonomy" id="1574623"/>
    <lineage>
        <taxon>Bacteria</taxon>
        <taxon>Bacillati</taxon>
        <taxon>Cyanobacteriota</taxon>
        <taxon>Cyanophyceae</taxon>
        <taxon>Oscillatoriophycideae</taxon>
        <taxon>Oscillatoriales</taxon>
        <taxon>Microcoleaceae</taxon>
        <taxon>Lyngbya</taxon>
    </lineage>
</organism>
<evidence type="ECO:0000259" key="2">
    <source>
        <dbReference type="Pfam" id="PF01370"/>
    </source>
</evidence>
<reference evidence="4 5" key="1">
    <citation type="journal article" date="2015" name="Genome Announc.">
        <title>Draft Genome Sequence of Filamentous Marine Cyanobacterium Lyngbya confervoides Strain BDU141951.</title>
        <authorList>
            <person name="Chandrababunaidu M.M."/>
            <person name="Sen D."/>
            <person name="Tripathy S."/>
        </authorList>
    </citation>
    <scope>NUCLEOTIDE SEQUENCE [LARGE SCALE GENOMIC DNA]</scope>
    <source>
        <strain evidence="4 5">BDU141951</strain>
    </source>
</reference>
<comment type="caution">
    <text evidence="4">The sequence shown here is derived from an EMBL/GenBank/DDBJ whole genome shotgun (WGS) entry which is preliminary data.</text>
</comment>
<sequence length="307" mass="33273">MKVAITGATGFVGRRLVERLIQSGHQAVVFVRNAGKARKLFDKYDSSELEIVTYQPKQSGDWQPLLAACDGVVNLAGEPLFDERWNANAKQEILDSRVLGTHKLVEAIAQSEAKPQVMVSASAVGYYGTSETTLFDETSSPGEDFLAQVCQAWEASAHPVEALGVRLAIVRIGIVLGPKGGALARMLPPFELFGGGPIGSGRQWVPWVHRDDLVSLILQILTTPSMAGVFNATAPHPQRMSDFSKTLGNVLHRPSWLPVPGFALELLLGEAAQVVLQGQHVQPKRTQEAGFSFQYPDLKGALTQILK</sequence>
<dbReference type="Pfam" id="PF01370">
    <property type="entry name" value="Epimerase"/>
    <property type="match status" value="1"/>
</dbReference>
<evidence type="ECO:0000259" key="3">
    <source>
        <dbReference type="Pfam" id="PF08338"/>
    </source>
</evidence>
<evidence type="ECO:0000313" key="4">
    <source>
        <dbReference type="EMBL" id="MCM1984001.1"/>
    </source>
</evidence>
<dbReference type="InterPro" id="IPR010099">
    <property type="entry name" value="SDR39U1"/>
</dbReference>
<dbReference type="InterPro" id="IPR036291">
    <property type="entry name" value="NAD(P)-bd_dom_sf"/>
</dbReference>
<protein>
    <submittedName>
        <fullName evidence="4">TIGR01777 family oxidoreductase</fullName>
    </submittedName>
</protein>
<dbReference type="Gene3D" id="3.40.50.720">
    <property type="entry name" value="NAD(P)-binding Rossmann-like Domain"/>
    <property type="match status" value="1"/>
</dbReference>